<reference evidence="3" key="1">
    <citation type="submission" date="2016-10" db="EMBL/GenBank/DDBJ databases">
        <authorList>
            <person name="Varghese N."/>
            <person name="Submissions S."/>
        </authorList>
    </citation>
    <scope>NUCLEOTIDE SEQUENCE [LARGE SCALE GENOMIC DNA]</scope>
    <source>
        <strain evidence="3">Nm44</strain>
    </source>
</reference>
<evidence type="ECO:0000313" key="2">
    <source>
        <dbReference type="EMBL" id="SFM05406.1"/>
    </source>
</evidence>
<evidence type="ECO:0000313" key="3">
    <source>
        <dbReference type="Proteomes" id="UP000183287"/>
    </source>
</evidence>
<proteinExistence type="predicted"/>
<keyword evidence="3" id="KW-1185">Reference proteome</keyword>
<dbReference type="InterPro" id="IPR001173">
    <property type="entry name" value="Glyco_trans_2-like"/>
</dbReference>
<dbReference type="Proteomes" id="UP000183287">
    <property type="component" value="Unassembled WGS sequence"/>
</dbReference>
<dbReference type="Pfam" id="PF00535">
    <property type="entry name" value="Glycos_transf_2"/>
    <property type="match status" value="1"/>
</dbReference>
<dbReference type="GO" id="GO:0016740">
    <property type="term" value="F:transferase activity"/>
    <property type="evidence" value="ECO:0007669"/>
    <property type="project" value="UniProtKB-KW"/>
</dbReference>
<feature type="domain" description="Glycosyltransferase 2-like" evidence="1">
    <location>
        <begin position="350"/>
        <end position="462"/>
    </location>
</feature>
<keyword evidence="2" id="KW-0808">Transferase</keyword>
<dbReference type="STRING" id="44574.AAW31_03105"/>
<dbReference type="EMBL" id="FOUB01000011">
    <property type="protein sequence ID" value="SFM05406.1"/>
    <property type="molecule type" value="Genomic_DNA"/>
</dbReference>
<dbReference type="RefSeq" id="WP_074904545.1">
    <property type="nucleotide sequence ID" value="NZ_FOUB01000011.1"/>
</dbReference>
<dbReference type="AlphaFoldDB" id="A0A1I4MQS9"/>
<accession>A0A1I4MQS9</accession>
<sequence>MTKSKKNTLAPYLSPIIIDNGLLKGCAFIPGTEPAEVAVHIDGKILTKVWCEFPLADSYQHSLGEGGPAGLSKGFLVPLPARLFDGAPHELIVRLCNPTQNTAEAKSNGSAHHGLLESKLAFQQGDRHGQVSFMDDHFEGWVAFSHRPNPLPQLILGDQEEHFCKQIPLIPLPTENGQPDKYLATFRIPLRDLPIPSRFFCGDIELSGSPCQPTKKLIGYLEKFDTQIIHGWAFDLHQPANPVELALKIDGQMVLHFRPNIRRPDIANYLKLPEDKLGIVGFQLTPPEILFDGKEHRISVEFSGQNHPLRGSGQLIKIPKNYLTLNEIASQPEKVRQAKKLARPNQPTISVIILNRNGEQLLTALFESWKIKNSLTNTEFIIVDHASEDGSLRLLNRWQSQLPLHIIPLPFNDSFSASCNRAAEEAQGKFLLFLNNDIVWLQDILPAMVDTLEADQEIGILGLKLIKSTSHEQSFNQTVVQHLGVRFKLSNAAYWPYEATADDINEAEYSAQSVPVVTGAVMFCRKEDFFNAGMFDPSYFYGFEDVEFCLRLSNRLGKKVICRNDLLALHHHGHTRLSGRATDIFDRLISNADVLQSHAGLWLKQRYWVSLFTGDQHLTIDKLTIGFIIDESMTNGETTRLRTDAIKLAKQVQHRYPAARVVFLPPSRGWYNVRNIHILIVGHPEYDIGKMIFRREDLLTFAWIRNEAALWHRMPWWSLFDGYLAASPAIIKNLASTISSPIVQTTATCPLGPLCGPQSPPLRIALLTPHKIPAQHQARLKSLQQSLQAAGAVVWHELLDTPEESARLADVRLAHCFNKSTLKIEPHSYPHTLNILWAPYLKPTHSGDHLTGWQIINQMPQAEWLRNEIEKKLGNSFCSS</sequence>
<name>A0A1I4MQS9_9PROT</name>
<dbReference type="InterPro" id="IPR029044">
    <property type="entry name" value="Nucleotide-diphossugar_trans"/>
</dbReference>
<dbReference type="PANTHER" id="PTHR43179:SF7">
    <property type="entry name" value="RHAMNOSYLTRANSFERASE WBBL"/>
    <property type="match status" value="1"/>
</dbReference>
<dbReference type="OrthoDB" id="9816564at2"/>
<organism evidence="2 3">
    <name type="scientific">Nitrosomonas communis</name>
    <dbReference type="NCBI Taxonomy" id="44574"/>
    <lineage>
        <taxon>Bacteria</taxon>
        <taxon>Pseudomonadati</taxon>
        <taxon>Pseudomonadota</taxon>
        <taxon>Betaproteobacteria</taxon>
        <taxon>Nitrosomonadales</taxon>
        <taxon>Nitrosomonadaceae</taxon>
        <taxon>Nitrosomonas</taxon>
    </lineage>
</organism>
<dbReference type="PANTHER" id="PTHR43179">
    <property type="entry name" value="RHAMNOSYLTRANSFERASE WBBL"/>
    <property type="match status" value="1"/>
</dbReference>
<dbReference type="SUPFAM" id="SSF53448">
    <property type="entry name" value="Nucleotide-diphospho-sugar transferases"/>
    <property type="match status" value="1"/>
</dbReference>
<protein>
    <submittedName>
        <fullName evidence="2">Glycosyltransferase, GT2 family</fullName>
    </submittedName>
</protein>
<dbReference type="Gene3D" id="3.90.550.10">
    <property type="entry name" value="Spore Coat Polysaccharide Biosynthesis Protein SpsA, Chain A"/>
    <property type="match status" value="1"/>
</dbReference>
<evidence type="ECO:0000259" key="1">
    <source>
        <dbReference type="Pfam" id="PF00535"/>
    </source>
</evidence>
<gene>
    <name evidence="2" type="ORF">SAMN05421863_101136</name>
</gene>